<protein>
    <submittedName>
        <fullName evidence="3">S9 family peptidase</fullName>
    </submittedName>
</protein>
<dbReference type="AlphaFoldDB" id="A0A7V5H4Q8"/>
<dbReference type="Gene3D" id="3.40.50.1820">
    <property type="entry name" value="alpha/beta hydrolase"/>
    <property type="match status" value="1"/>
</dbReference>
<gene>
    <name evidence="3" type="ORF">ENL21_08560</name>
</gene>
<evidence type="ECO:0000259" key="2">
    <source>
        <dbReference type="Pfam" id="PF00326"/>
    </source>
</evidence>
<dbReference type="InterPro" id="IPR011042">
    <property type="entry name" value="6-blade_b-propeller_TolB-like"/>
</dbReference>
<dbReference type="Proteomes" id="UP000886111">
    <property type="component" value="Unassembled WGS sequence"/>
</dbReference>
<evidence type="ECO:0000313" key="3">
    <source>
        <dbReference type="EMBL" id="HHE55819.1"/>
    </source>
</evidence>
<dbReference type="Gene3D" id="2.120.10.30">
    <property type="entry name" value="TolB, C-terminal domain"/>
    <property type="match status" value="1"/>
</dbReference>
<evidence type="ECO:0000256" key="1">
    <source>
        <dbReference type="ARBA" id="ARBA00022801"/>
    </source>
</evidence>
<dbReference type="EMBL" id="DRTD01000632">
    <property type="protein sequence ID" value="HHE55819.1"/>
    <property type="molecule type" value="Genomic_DNA"/>
</dbReference>
<dbReference type="GO" id="GO:0004252">
    <property type="term" value="F:serine-type endopeptidase activity"/>
    <property type="evidence" value="ECO:0007669"/>
    <property type="project" value="TreeGrafter"/>
</dbReference>
<comment type="caution">
    <text evidence="3">The sequence shown here is derived from an EMBL/GenBank/DDBJ whole genome shotgun (WGS) entry which is preliminary data.</text>
</comment>
<accession>A0A7V5H4Q8</accession>
<name>A0A7V5H4Q8_CALAY</name>
<keyword evidence="1" id="KW-0378">Hydrolase</keyword>
<dbReference type="PANTHER" id="PTHR42776:SF27">
    <property type="entry name" value="DIPEPTIDYL PEPTIDASE FAMILY MEMBER 6"/>
    <property type="match status" value="1"/>
</dbReference>
<sequence>MRKFISFALLMALIVGFTSFCTLAKKEKVPPLIPMEDFFRNPTKTSFKLSPNGDYIAFLQPWKNRLNVHVQKIGEEKVTRITSAENRDIAGFAWANDQRIIYVQDKAGDENFKLYAVNIDGTNPSVLTPFEKVRVGLIDDLEDDPDYMIIQMNKRDPRVFDAYRININTGEMKIIAQNPGNIAQWITDWQGNIRLATTTDGVNTSLLYRKDEKSPFKVILTTSFKETMQPLFFSFDDSNVIYAKSNLNRDKEALVKFDLTNARETEVIYKHPEVDVAGVMYSKKRKVVTGASYITDRQRYVFFDDQRRQLQTELEQLLPDYQVLVVDFNKNEDKCLVRTYSDKTRGSYYLYDLTSKKLTKLTDVSPWLKEEYMAEMQPITFKARDGLTIHGYLTLPKGVEPKNLPVVVNPHGGPWARDVWGFNPEVQFLANRGYAVLQINFRGSTGYGRHFWEISFKQWGKKMQDDITDGVKWLIEQGIADPKRIAIYGGSYGGYATLAGLAFTPDLYACGVDYVGVSNLFTFLNTIPPYWKPYLDMFHEMVGDPKKDSLLLAEASPVLHADKIKAPLFIAQGANDPRVNKAESDQMVEALRKRGVEVEYLVKENEGHGFRNEENRFDFYRAMEKFLAEHIGGRVLEQTEK</sequence>
<dbReference type="InterPro" id="IPR001375">
    <property type="entry name" value="Peptidase_S9_cat"/>
</dbReference>
<reference evidence="3" key="1">
    <citation type="journal article" date="2020" name="mSystems">
        <title>Genome- and Community-Level Interaction Insights into Carbon Utilization and Element Cycling Functions of Hydrothermarchaeota in Hydrothermal Sediment.</title>
        <authorList>
            <person name="Zhou Z."/>
            <person name="Liu Y."/>
            <person name="Xu W."/>
            <person name="Pan J."/>
            <person name="Luo Z.H."/>
            <person name="Li M."/>
        </authorList>
    </citation>
    <scope>NUCLEOTIDE SEQUENCE [LARGE SCALE GENOMIC DNA]</scope>
    <source>
        <strain evidence="3">HyVt-76</strain>
    </source>
</reference>
<dbReference type="SUPFAM" id="SSF53474">
    <property type="entry name" value="alpha/beta-Hydrolases"/>
    <property type="match status" value="1"/>
</dbReference>
<dbReference type="GO" id="GO:0006508">
    <property type="term" value="P:proteolysis"/>
    <property type="evidence" value="ECO:0007669"/>
    <property type="project" value="InterPro"/>
</dbReference>
<dbReference type="SUPFAM" id="SSF82171">
    <property type="entry name" value="DPP6 N-terminal domain-like"/>
    <property type="match status" value="1"/>
</dbReference>
<feature type="domain" description="Peptidase S9 prolyl oligopeptidase catalytic" evidence="2">
    <location>
        <begin position="420"/>
        <end position="633"/>
    </location>
</feature>
<organism evidence="3">
    <name type="scientific">Caldithrix abyssi</name>
    <dbReference type="NCBI Taxonomy" id="187145"/>
    <lineage>
        <taxon>Bacteria</taxon>
        <taxon>Pseudomonadati</taxon>
        <taxon>Calditrichota</taxon>
        <taxon>Calditrichia</taxon>
        <taxon>Calditrichales</taxon>
        <taxon>Calditrichaceae</taxon>
        <taxon>Caldithrix</taxon>
    </lineage>
</organism>
<proteinExistence type="predicted"/>
<dbReference type="InterPro" id="IPR029058">
    <property type="entry name" value="AB_hydrolase_fold"/>
</dbReference>
<dbReference type="Pfam" id="PF00326">
    <property type="entry name" value="Peptidase_S9"/>
    <property type="match status" value="1"/>
</dbReference>
<dbReference type="PANTHER" id="PTHR42776">
    <property type="entry name" value="SERINE PEPTIDASE S9 FAMILY MEMBER"/>
    <property type="match status" value="1"/>
</dbReference>